<dbReference type="PANTHER" id="PTHR31286">
    <property type="entry name" value="GLYCINE-RICH CELL WALL STRUCTURAL PROTEIN 1.8-LIKE"/>
    <property type="match status" value="1"/>
</dbReference>
<name>A0ABR0R2A1_GOSAR</name>
<dbReference type="PANTHER" id="PTHR31286:SF173">
    <property type="entry name" value="DUF4283 DOMAIN-CONTAINING PROTEIN"/>
    <property type="match status" value="1"/>
</dbReference>
<dbReference type="InterPro" id="IPR040256">
    <property type="entry name" value="At4g02000-like"/>
</dbReference>
<organism evidence="3 4">
    <name type="scientific">Gossypium arboreum</name>
    <name type="common">Tree cotton</name>
    <name type="synonym">Gossypium nanking</name>
    <dbReference type="NCBI Taxonomy" id="29729"/>
    <lineage>
        <taxon>Eukaryota</taxon>
        <taxon>Viridiplantae</taxon>
        <taxon>Streptophyta</taxon>
        <taxon>Embryophyta</taxon>
        <taxon>Tracheophyta</taxon>
        <taxon>Spermatophyta</taxon>
        <taxon>Magnoliopsida</taxon>
        <taxon>eudicotyledons</taxon>
        <taxon>Gunneridae</taxon>
        <taxon>Pentapetalae</taxon>
        <taxon>rosids</taxon>
        <taxon>malvids</taxon>
        <taxon>Malvales</taxon>
        <taxon>Malvaceae</taxon>
        <taxon>Malvoideae</taxon>
        <taxon>Gossypium</taxon>
    </lineage>
</organism>
<keyword evidence="4" id="KW-1185">Reference proteome</keyword>
<feature type="domain" description="CCHC-type" evidence="2">
    <location>
        <begin position="81"/>
        <end position="95"/>
    </location>
</feature>
<keyword evidence="1" id="KW-0479">Metal-binding</keyword>
<comment type="caution">
    <text evidence="3">The sequence shown here is derived from an EMBL/GenBank/DDBJ whole genome shotgun (WGS) entry which is preliminary data.</text>
</comment>
<dbReference type="InterPro" id="IPR001878">
    <property type="entry name" value="Znf_CCHC"/>
</dbReference>
<accession>A0ABR0R2A1</accession>
<keyword evidence="1" id="KW-0862">Zinc</keyword>
<evidence type="ECO:0000256" key="1">
    <source>
        <dbReference type="PROSITE-ProRule" id="PRU00047"/>
    </source>
</evidence>
<dbReference type="EMBL" id="JARKNE010000001">
    <property type="protein sequence ID" value="KAK5845346.1"/>
    <property type="molecule type" value="Genomic_DNA"/>
</dbReference>
<evidence type="ECO:0000259" key="2">
    <source>
        <dbReference type="PROSITE" id="PS50158"/>
    </source>
</evidence>
<evidence type="ECO:0000313" key="4">
    <source>
        <dbReference type="Proteomes" id="UP001358586"/>
    </source>
</evidence>
<proteinExistence type="predicted"/>
<gene>
    <name evidence="3" type="ORF">PVK06_001518</name>
</gene>
<protein>
    <recommendedName>
        <fullName evidence="2">CCHC-type domain-containing protein</fullName>
    </recommendedName>
</protein>
<dbReference type="PROSITE" id="PS50158">
    <property type="entry name" value="ZF_CCHC"/>
    <property type="match status" value="1"/>
</dbReference>
<evidence type="ECO:0000313" key="3">
    <source>
        <dbReference type="EMBL" id="KAK5845346.1"/>
    </source>
</evidence>
<keyword evidence="1" id="KW-0863">Zinc-finger</keyword>
<sequence length="399" mass="43915">MVLAWIRLPNLPGHLYKRKIIEAIESLIGKVVKLDVQTDNQTRGRFARLAVYINLIEPLISQVLVDGVVQQVEYESFPTVCFSCGKYGHVKDLCPLSETEQNRPVPLGEPATVEIFGWRRFRGANRKEGGAQINLKSRVNQENGEFLSNKAGHVGGIVGLTNGSDRGMEVGRVSLQETGQKYNKSLDKALGKRPIILDGHLGNIGDQSAKSPFSFSNSIPVAPNPNFSKTNNSSNGADGQGLLVPNNLSSLDIENMEKIKARYNPVFDESEGIIVPISDNTLDPGKHSAIIFNNNNNNVPSNQQVKLDSRPMELPNVVVNTPINNSKHQKGGSSRSNRCANIKFLRIFREYDMEYKPDIVSLLEPRVSGAKANKIIAKLGFQYSHRVEAIGFSGGIWLG</sequence>
<reference evidence="3 4" key="1">
    <citation type="submission" date="2023-03" db="EMBL/GenBank/DDBJ databases">
        <title>WGS of Gossypium arboreum.</title>
        <authorList>
            <person name="Yu D."/>
        </authorList>
    </citation>
    <scope>NUCLEOTIDE SEQUENCE [LARGE SCALE GENOMIC DNA]</scope>
    <source>
        <tissue evidence="3">Leaf</tissue>
    </source>
</reference>
<dbReference type="Proteomes" id="UP001358586">
    <property type="component" value="Chromosome 1"/>
</dbReference>